<feature type="binding site" evidence="8">
    <location>
        <position position="224"/>
    </location>
    <ligand>
        <name>shikimate</name>
        <dbReference type="ChEBI" id="CHEBI:36208"/>
    </ligand>
</feature>
<feature type="binding site" evidence="8">
    <location>
        <position position="107"/>
    </location>
    <ligand>
        <name>shikimate</name>
        <dbReference type="ChEBI" id="CHEBI:36208"/>
    </ligand>
</feature>
<dbReference type="InterPro" id="IPR036291">
    <property type="entry name" value="NAD(P)-bd_dom_sf"/>
</dbReference>
<keyword evidence="3 8" id="KW-0028">Amino-acid biosynthesis</keyword>
<feature type="binding site" evidence="8">
    <location>
        <position position="66"/>
    </location>
    <ligand>
        <name>shikimate</name>
        <dbReference type="ChEBI" id="CHEBI:36208"/>
    </ligand>
</feature>
<comment type="pathway">
    <text evidence="1 8">Metabolic intermediate biosynthesis; chorismate biosynthesis; chorismate from D-erythrose 4-phosphate and phosphoenolpyruvate: step 4/7.</text>
</comment>
<dbReference type="InterPro" id="IPR022893">
    <property type="entry name" value="Shikimate_DH_fam"/>
</dbReference>
<gene>
    <name evidence="8" type="primary">aroE</name>
    <name evidence="11" type="ORF">CLV74_103188</name>
</gene>
<feature type="binding site" evidence="8">
    <location>
        <position position="82"/>
    </location>
    <ligand>
        <name>NADP(+)</name>
        <dbReference type="ChEBI" id="CHEBI:58349"/>
    </ligand>
</feature>
<comment type="similarity">
    <text evidence="8">Belongs to the shikimate dehydrogenase family.</text>
</comment>
<name>A0A2T0WY19_9RHOB</name>
<dbReference type="InterPro" id="IPR011342">
    <property type="entry name" value="Shikimate_DH"/>
</dbReference>
<dbReference type="GO" id="GO:0019632">
    <property type="term" value="P:shikimate metabolic process"/>
    <property type="evidence" value="ECO:0007669"/>
    <property type="project" value="InterPro"/>
</dbReference>
<comment type="caution">
    <text evidence="11">The sequence shown here is derived from an EMBL/GenBank/DDBJ whole genome shotgun (WGS) entry which is preliminary data.</text>
</comment>
<dbReference type="UniPathway" id="UPA00053">
    <property type="reaction ID" value="UER00087"/>
</dbReference>
<comment type="function">
    <text evidence="8">Involved in the biosynthesis of the chorismate, which leads to the biosynthesis of aromatic amino acids. Catalyzes the reversible NADPH linked reduction of 3-dehydroshikimate (DHSA) to yield shikimate (SA).</text>
</comment>
<feature type="binding site" evidence="8">
    <location>
        <begin position="157"/>
        <end position="162"/>
    </location>
    <ligand>
        <name>NADP(+)</name>
        <dbReference type="ChEBI" id="CHEBI:58349"/>
    </ligand>
</feature>
<feature type="domain" description="Shikimate dehydrogenase substrate binding N-terminal" evidence="10">
    <location>
        <begin position="11"/>
        <end position="93"/>
    </location>
</feature>
<feature type="binding site" evidence="8">
    <location>
        <position position="245"/>
    </location>
    <ligand>
        <name>NADP(+)</name>
        <dbReference type="ChEBI" id="CHEBI:58349"/>
    </ligand>
</feature>
<evidence type="ECO:0000256" key="4">
    <source>
        <dbReference type="ARBA" id="ARBA00022857"/>
    </source>
</evidence>
<dbReference type="RefSeq" id="WP_106263271.1">
    <property type="nucleotide sequence ID" value="NZ_PVTQ01000003.1"/>
</dbReference>
<feature type="binding site" evidence="8">
    <location>
        <position position="252"/>
    </location>
    <ligand>
        <name>shikimate</name>
        <dbReference type="ChEBI" id="CHEBI:36208"/>
    </ligand>
</feature>
<feature type="binding site" evidence="8">
    <location>
        <begin position="133"/>
        <end position="137"/>
    </location>
    <ligand>
        <name>NADP(+)</name>
        <dbReference type="ChEBI" id="CHEBI:58349"/>
    </ligand>
</feature>
<dbReference type="GO" id="GO:0008652">
    <property type="term" value="P:amino acid biosynthetic process"/>
    <property type="evidence" value="ECO:0007669"/>
    <property type="project" value="UniProtKB-KW"/>
</dbReference>
<dbReference type="GO" id="GO:0009073">
    <property type="term" value="P:aromatic amino acid family biosynthetic process"/>
    <property type="evidence" value="ECO:0007669"/>
    <property type="project" value="UniProtKB-KW"/>
</dbReference>
<dbReference type="SUPFAM" id="SSF53223">
    <property type="entry name" value="Aminoacid dehydrogenase-like, N-terminal domain"/>
    <property type="match status" value="1"/>
</dbReference>
<feature type="active site" description="Proton acceptor" evidence="8">
    <location>
        <position position="70"/>
    </location>
</feature>
<accession>A0A2T0WY19</accession>
<dbReference type="NCBIfam" id="NF001312">
    <property type="entry name" value="PRK00258.1-4"/>
    <property type="match status" value="1"/>
</dbReference>
<sequence>MSHTNIPLAGVIGCPVGHSLSPRLHGHWLKRYGIAGHYVPLEVQPDDLVEVLGAMSRMGFVGANVTIPHKEAALRLADQVSDRATLIGAANTLIFRPDHTIYADNTDGYGFMQNLRQNCPDWNPKAGPAVVIGAGGASRAIIVALLDAGVPEIRLTNRTRLRADQLKSEFGGKISVYDWVHLDRMLEGAATLVNTTSQGMVGNPPLKINLSDLPTSALVTDIVYTPLETPLLAQAREHGCRTVDGLGMLLHQAVPGFYRWFGTQPTVDEELRQVVLG</sequence>
<evidence type="ECO:0000313" key="11">
    <source>
        <dbReference type="EMBL" id="PRY91603.1"/>
    </source>
</evidence>
<evidence type="ECO:0000256" key="6">
    <source>
        <dbReference type="ARBA" id="ARBA00023141"/>
    </source>
</evidence>
<comment type="subunit">
    <text evidence="8">Homodimer.</text>
</comment>
<organism evidence="11 12">
    <name type="scientific">Donghicola tyrosinivorans</name>
    <dbReference type="NCBI Taxonomy" id="1652492"/>
    <lineage>
        <taxon>Bacteria</taxon>
        <taxon>Pseudomonadati</taxon>
        <taxon>Pseudomonadota</taxon>
        <taxon>Alphaproteobacteria</taxon>
        <taxon>Rhodobacterales</taxon>
        <taxon>Roseobacteraceae</taxon>
        <taxon>Donghicola</taxon>
    </lineage>
</organism>
<evidence type="ECO:0000256" key="7">
    <source>
        <dbReference type="ARBA" id="ARBA00049442"/>
    </source>
</evidence>
<dbReference type="EC" id="1.1.1.25" evidence="2 8"/>
<proteinExistence type="inferred from homology"/>
<evidence type="ECO:0000313" key="12">
    <source>
        <dbReference type="Proteomes" id="UP000238392"/>
    </source>
</evidence>
<comment type="catalytic activity">
    <reaction evidence="7 8">
        <text>shikimate + NADP(+) = 3-dehydroshikimate + NADPH + H(+)</text>
        <dbReference type="Rhea" id="RHEA:17737"/>
        <dbReference type="ChEBI" id="CHEBI:15378"/>
        <dbReference type="ChEBI" id="CHEBI:16630"/>
        <dbReference type="ChEBI" id="CHEBI:36208"/>
        <dbReference type="ChEBI" id="CHEBI:57783"/>
        <dbReference type="ChEBI" id="CHEBI:58349"/>
        <dbReference type="EC" id="1.1.1.25"/>
    </reaction>
</comment>
<protein>
    <recommendedName>
        <fullName evidence="2 8">Shikimate dehydrogenase (NADP(+))</fullName>
        <shortName evidence="8">SDH</shortName>
        <ecNumber evidence="2 8">1.1.1.25</ecNumber>
    </recommendedName>
</protein>
<dbReference type="Pfam" id="PF08501">
    <property type="entry name" value="Shikimate_dh_N"/>
    <property type="match status" value="1"/>
</dbReference>
<keyword evidence="12" id="KW-1185">Reference proteome</keyword>
<dbReference type="Proteomes" id="UP000238392">
    <property type="component" value="Unassembled WGS sequence"/>
</dbReference>
<dbReference type="CDD" id="cd01065">
    <property type="entry name" value="NAD_bind_Shikimate_DH"/>
    <property type="match status" value="1"/>
</dbReference>
<evidence type="ECO:0000256" key="2">
    <source>
        <dbReference type="ARBA" id="ARBA00012962"/>
    </source>
</evidence>
<evidence type="ECO:0000259" key="9">
    <source>
        <dbReference type="Pfam" id="PF01488"/>
    </source>
</evidence>
<dbReference type="NCBIfam" id="TIGR00507">
    <property type="entry name" value="aroE"/>
    <property type="match status" value="1"/>
</dbReference>
<keyword evidence="6 8" id="KW-0057">Aromatic amino acid biosynthesis</keyword>
<feature type="domain" description="Quinate/shikimate 5-dehydrogenase/glutamyl-tRNA reductase" evidence="9">
    <location>
        <begin position="129"/>
        <end position="197"/>
    </location>
</feature>
<dbReference type="InterPro" id="IPR006151">
    <property type="entry name" value="Shikm_DH/Glu-tRNA_Rdtase"/>
</dbReference>
<dbReference type="Pfam" id="PF01488">
    <property type="entry name" value="Shikimate_DH"/>
    <property type="match status" value="1"/>
</dbReference>
<dbReference type="PANTHER" id="PTHR21089">
    <property type="entry name" value="SHIKIMATE DEHYDROGENASE"/>
    <property type="match status" value="1"/>
</dbReference>
<dbReference type="OrthoDB" id="9792692at2"/>
<evidence type="ECO:0000259" key="10">
    <source>
        <dbReference type="Pfam" id="PF08501"/>
    </source>
</evidence>
<dbReference type="AlphaFoldDB" id="A0A2T0WY19"/>
<dbReference type="InterPro" id="IPR046346">
    <property type="entry name" value="Aminoacid_DH-like_N_sf"/>
</dbReference>
<keyword evidence="4 8" id="KW-0521">NADP</keyword>
<reference evidence="11 12" key="1">
    <citation type="submission" date="2018-03" db="EMBL/GenBank/DDBJ databases">
        <title>Genomic Encyclopedia of Archaeal and Bacterial Type Strains, Phase II (KMG-II): from individual species to whole genera.</title>
        <authorList>
            <person name="Goeker M."/>
        </authorList>
    </citation>
    <scope>NUCLEOTIDE SEQUENCE [LARGE SCALE GENOMIC DNA]</scope>
    <source>
        <strain evidence="11 12">DSM 100212</strain>
    </source>
</reference>
<keyword evidence="5 8" id="KW-0560">Oxidoreductase</keyword>
<dbReference type="HAMAP" id="MF_00222">
    <property type="entry name" value="Shikimate_DH_AroE"/>
    <property type="match status" value="1"/>
</dbReference>
<dbReference type="GO" id="GO:0009423">
    <property type="term" value="P:chorismate biosynthetic process"/>
    <property type="evidence" value="ECO:0007669"/>
    <property type="project" value="UniProtKB-UniRule"/>
</dbReference>
<dbReference type="EMBL" id="PVTQ01000003">
    <property type="protein sequence ID" value="PRY91603.1"/>
    <property type="molecule type" value="Genomic_DNA"/>
</dbReference>
<dbReference type="SUPFAM" id="SSF51735">
    <property type="entry name" value="NAD(P)-binding Rossmann-fold domains"/>
    <property type="match status" value="1"/>
</dbReference>
<dbReference type="GO" id="GO:0005829">
    <property type="term" value="C:cytosol"/>
    <property type="evidence" value="ECO:0007669"/>
    <property type="project" value="TreeGrafter"/>
</dbReference>
<evidence type="ECO:0000256" key="5">
    <source>
        <dbReference type="ARBA" id="ARBA00023002"/>
    </source>
</evidence>
<dbReference type="GO" id="GO:0004764">
    <property type="term" value="F:shikimate 3-dehydrogenase (NADP+) activity"/>
    <property type="evidence" value="ECO:0007669"/>
    <property type="project" value="UniProtKB-UniRule"/>
</dbReference>
<dbReference type="Gene3D" id="3.40.50.10860">
    <property type="entry name" value="Leucine Dehydrogenase, chain A, domain 1"/>
    <property type="match status" value="1"/>
</dbReference>
<feature type="binding site" evidence="8">
    <location>
        <begin position="19"/>
        <end position="21"/>
    </location>
    <ligand>
        <name>shikimate</name>
        <dbReference type="ChEBI" id="CHEBI:36208"/>
    </ligand>
</feature>
<dbReference type="GO" id="GO:0050661">
    <property type="term" value="F:NADP binding"/>
    <property type="evidence" value="ECO:0007669"/>
    <property type="project" value="InterPro"/>
</dbReference>
<dbReference type="Gene3D" id="3.40.50.720">
    <property type="entry name" value="NAD(P)-binding Rossmann-like Domain"/>
    <property type="match status" value="1"/>
</dbReference>
<evidence type="ECO:0000256" key="3">
    <source>
        <dbReference type="ARBA" id="ARBA00022605"/>
    </source>
</evidence>
<feature type="binding site" evidence="8">
    <location>
        <position position="91"/>
    </location>
    <ligand>
        <name>shikimate</name>
        <dbReference type="ChEBI" id="CHEBI:36208"/>
    </ligand>
</feature>
<evidence type="ECO:0000256" key="8">
    <source>
        <dbReference type="HAMAP-Rule" id="MF_00222"/>
    </source>
</evidence>
<dbReference type="InterPro" id="IPR013708">
    <property type="entry name" value="Shikimate_DH-bd_N"/>
</dbReference>
<dbReference type="PANTHER" id="PTHR21089:SF1">
    <property type="entry name" value="BIFUNCTIONAL 3-DEHYDROQUINATE DEHYDRATASE_SHIKIMATE DEHYDROGENASE, CHLOROPLASTIC"/>
    <property type="match status" value="1"/>
</dbReference>
<evidence type="ECO:0000256" key="1">
    <source>
        <dbReference type="ARBA" id="ARBA00004871"/>
    </source>
</evidence>
<feature type="binding site" evidence="8">
    <location>
        <position position="222"/>
    </location>
    <ligand>
        <name>NADP(+)</name>
        <dbReference type="ChEBI" id="CHEBI:58349"/>
    </ligand>
</feature>